<dbReference type="Proteomes" id="UP001317259">
    <property type="component" value="Unassembled WGS sequence"/>
</dbReference>
<feature type="transmembrane region" description="Helical" evidence="3">
    <location>
        <begin position="7"/>
        <end position="25"/>
    </location>
</feature>
<feature type="region of interest" description="Disordered" evidence="2">
    <location>
        <begin position="132"/>
        <end position="167"/>
    </location>
</feature>
<protein>
    <submittedName>
        <fullName evidence="4">Uncharacterized protein</fullName>
    </submittedName>
</protein>
<organism evidence="4 5">
    <name type="scientific">Actinomadura luzonensis</name>
    <dbReference type="NCBI Taxonomy" id="2805427"/>
    <lineage>
        <taxon>Bacteria</taxon>
        <taxon>Bacillati</taxon>
        <taxon>Actinomycetota</taxon>
        <taxon>Actinomycetes</taxon>
        <taxon>Streptosporangiales</taxon>
        <taxon>Thermomonosporaceae</taxon>
        <taxon>Actinomadura</taxon>
    </lineage>
</organism>
<gene>
    <name evidence="4" type="ORF">MF672_011585</name>
</gene>
<dbReference type="EMBL" id="JAKRKC020000001">
    <property type="protein sequence ID" value="MCK2214427.1"/>
    <property type="molecule type" value="Genomic_DNA"/>
</dbReference>
<keyword evidence="3" id="KW-0812">Transmembrane</keyword>
<sequence>MSGIADVLVQIAIGAVPLGVAYLAFRSATDANKKTQQTALLQAERQAELERSKVDAEAFLRAKSIYEDALSQLERQMERVHTQSSQLSADLLAEQSSSTAMRDHIRRLQAQIRALERTVVALRTQLVAAGLSPVPISETTGPYAVGTRPRPDDKHDKQDKHDKRQSP</sequence>
<evidence type="ECO:0000313" key="5">
    <source>
        <dbReference type="Proteomes" id="UP001317259"/>
    </source>
</evidence>
<keyword evidence="5" id="KW-1185">Reference proteome</keyword>
<reference evidence="4 5" key="1">
    <citation type="submission" date="2022-04" db="EMBL/GenBank/DDBJ databases">
        <title>Genome draft of Actinomadura sp. ATCC 31491.</title>
        <authorList>
            <person name="Shi X."/>
            <person name="Du Y."/>
        </authorList>
    </citation>
    <scope>NUCLEOTIDE SEQUENCE [LARGE SCALE GENOMIC DNA]</scope>
    <source>
        <strain evidence="4 5">ATCC 31491</strain>
    </source>
</reference>
<accession>A0ABT0FQ39</accession>
<feature type="coiled-coil region" evidence="1">
    <location>
        <begin position="56"/>
        <end position="125"/>
    </location>
</feature>
<proteinExistence type="predicted"/>
<evidence type="ECO:0000256" key="2">
    <source>
        <dbReference type="SAM" id="MobiDB-lite"/>
    </source>
</evidence>
<dbReference type="RefSeq" id="WP_242374080.1">
    <property type="nucleotide sequence ID" value="NZ_JAKRKC020000001.1"/>
</dbReference>
<evidence type="ECO:0000313" key="4">
    <source>
        <dbReference type="EMBL" id="MCK2214427.1"/>
    </source>
</evidence>
<keyword evidence="3" id="KW-1133">Transmembrane helix</keyword>
<keyword evidence="3" id="KW-0472">Membrane</keyword>
<name>A0ABT0FQ39_9ACTN</name>
<keyword evidence="1" id="KW-0175">Coiled coil</keyword>
<evidence type="ECO:0000256" key="3">
    <source>
        <dbReference type="SAM" id="Phobius"/>
    </source>
</evidence>
<feature type="compositionally biased region" description="Basic and acidic residues" evidence="2">
    <location>
        <begin position="149"/>
        <end position="167"/>
    </location>
</feature>
<evidence type="ECO:0000256" key="1">
    <source>
        <dbReference type="SAM" id="Coils"/>
    </source>
</evidence>
<comment type="caution">
    <text evidence="4">The sequence shown here is derived from an EMBL/GenBank/DDBJ whole genome shotgun (WGS) entry which is preliminary data.</text>
</comment>